<evidence type="ECO:0000256" key="1">
    <source>
        <dbReference type="SAM" id="MobiDB-lite"/>
    </source>
</evidence>
<evidence type="ECO:0000313" key="3">
    <source>
        <dbReference type="EMBL" id="KAK7331847.1"/>
    </source>
</evidence>
<dbReference type="Proteomes" id="UP001374584">
    <property type="component" value="Unassembled WGS sequence"/>
</dbReference>
<sequence>MEIIICVIYMIFYFVGGREIIYHVDEGVLEREGLIEKQRSLGKERKQGYAFVLGAMGDLEKQERVGEEREENGEGEKERLLEGKAVVDFDMLCSSVALRSTHGSWGKLGVREDEQQGGVLRMWEGELLDCFEDRRIAFESACCPCYRFGKNMKLAGFGSCYHQAIVYFLLVIGALVSFIAYTITRIHYFLYLAVAFTIAVGVYLGFYRTRMRKKFNIKGSDSSLDDCAYHFVCPCCTLCQESRTLEMNNVQNGTWHGRGDTFCIGGFRDESKPLFEIRPPSVVSMEPTEENGMAKSTDAASNGC</sequence>
<dbReference type="EMBL" id="JAYMYR010000011">
    <property type="protein sequence ID" value="KAK7331847.1"/>
    <property type="molecule type" value="Genomic_DNA"/>
</dbReference>
<gene>
    <name evidence="3" type="ORF">VNO80_28588</name>
</gene>
<keyword evidence="2" id="KW-1133">Transmembrane helix</keyword>
<keyword evidence="4" id="KW-1185">Reference proteome</keyword>
<dbReference type="NCBIfam" id="TIGR01571">
    <property type="entry name" value="A_thal_Cys_rich"/>
    <property type="match status" value="1"/>
</dbReference>
<keyword evidence="2" id="KW-0472">Membrane</keyword>
<name>A0AAN9QE52_PHACN</name>
<feature type="transmembrane region" description="Helical" evidence="2">
    <location>
        <begin position="160"/>
        <end position="182"/>
    </location>
</feature>
<feature type="transmembrane region" description="Helical" evidence="2">
    <location>
        <begin position="188"/>
        <end position="206"/>
    </location>
</feature>
<proteinExistence type="predicted"/>
<dbReference type="PANTHER" id="PTHR15907">
    <property type="entry name" value="DUF614 FAMILY PROTEIN-RELATED"/>
    <property type="match status" value="1"/>
</dbReference>
<evidence type="ECO:0000256" key="2">
    <source>
        <dbReference type="SAM" id="Phobius"/>
    </source>
</evidence>
<organism evidence="3 4">
    <name type="scientific">Phaseolus coccineus</name>
    <name type="common">Scarlet runner bean</name>
    <name type="synonym">Phaseolus multiflorus</name>
    <dbReference type="NCBI Taxonomy" id="3886"/>
    <lineage>
        <taxon>Eukaryota</taxon>
        <taxon>Viridiplantae</taxon>
        <taxon>Streptophyta</taxon>
        <taxon>Embryophyta</taxon>
        <taxon>Tracheophyta</taxon>
        <taxon>Spermatophyta</taxon>
        <taxon>Magnoliopsida</taxon>
        <taxon>eudicotyledons</taxon>
        <taxon>Gunneridae</taxon>
        <taxon>Pentapetalae</taxon>
        <taxon>rosids</taxon>
        <taxon>fabids</taxon>
        <taxon>Fabales</taxon>
        <taxon>Fabaceae</taxon>
        <taxon>Papilionoideae</taxon>
        <taxon>50 kb inversion clade</taxon>
        <taxon>NPAAA clade</taxon>
        <taxon>indigoferoid/millettioid clade</taxon>
        <taxon>Phaseoleae</taxon>
        <taxon>Phaseolus</taxon>
    </lineage>
</organism>
<accession>A0AAN9QE52</accession>
<feature type="region of interest" description="Disordered" evidence="1">
    <location>
        <begin position="285"/>
        <end position="304"/>
    </location>
</feature>
<dbReference type="InterPro" id="IPR006461">
    <property type="entry name" value="PLAC_motif_containing"/>
</dbReference>
<evidence type="ECO:0000313" key="4">
    <source>
        <dbReference type="Proteomes" id="UP001374584"/>
    </source>
</evidence>
<dbReference type="Pfam" id="PF04749">
    <property type="entry name" value="PLAC8"/>
    <property type="match status" value="1"/>
</dbReference>
<dbReference type="AlphaFoldDB" id="A0AAN9QE52"/>
<comment type="caution">
    <text evidence="3">The sequence shown here is derived from an EMBL/GenBank/DDBJ whole genome shotgun (WGS) entry which is preliminary data.</text>
</comment>
<keyword evidence="2" id="KW-0812">Transmembrane</keyword>
<protein>
    <submittedName>
        <fullName evidence="3">Uncharacterized protein</fullName>
    </submittedName>
</protein>
<reference evidence="3 4" key="1">
    <citation type="submission" date="2024-01" db="EMBL/GenBank/DDBJ databases">
        <title>The genomes of 5 underutilized Papilionoideae crops provide insights into root nodulation and disease resistanc.</title>
        <authorList>
            <person name="Jiang F."/>
        </authorList>
    </citation>
    <scope>NUCLEOTIDE SEQUENCE [LARGE SCALE GENOMIC DNA]</scope>
    <source>
        <strain evidence="3">JINMINGXINNONG_FW02</strain>
        <tissue evidence="3">Leaves</tissue>
    </source>
</reference>